<keyword evidence="2" id="KW-0969">Cilium</keyword>
<dbReference type="Proteomes" id="UP000184389">
    <property type="component" value="Unassembled WGS sequence"/>
</dbReference>
<dbReference type="AlphaFoldDB" id="A0A1M5U853"/>
<dbReference type="InterPro" id="IPR025669">
    <property type="entry name" value="AAA_dom"/>
</dbReference>
<keyword evidence="2" id="KW-0282">Flagellum</keyword>
<evidence type="ECO:0000259" key="1">
    <source>
        <dbReference type="Pfam" id="PF13614"/>
    </source>
</evidence>
<evidence type="ECO:0000313" key="2">
    <source>
        <dbReference type="EMBL" id="SHH59091.1"/>
    </source>
</evidence>
<keyword evidence="3" id="KW-1185">Reference proteome</keyword>
<gene>
    <name evidence="2" type="ORF">SAMN02745180_00554</name>
</gene>
<protein>
    <submittedName>
        <fullName evidence="2">MinD-like ATPase involved in chromosome partitioning or flagellar assembly</fullName>
    </submittedName>
</protein>
<dbReference type="Pfam" id="PF13614">
    <property type="entry name" value="AAA_31"/>
    <property type="match status" value="1"/>
</dbReference>
<evidence type="ECO:0000313" key="3">
    <source>
        <dbReference type="Proteomes" id="UP000184389"/>
    </source>
</evidence>
<dbReference type="SUPFAM" id="SSF52540">
    <property type="entry name" value="P-loop containing nucleoside triphosphate hydrolases"/>
    <property type="match status" value="1"/>
</dbReference>
<dbReference type="EMBL" id="FQXR01000003">
    <property type="protein sequence ID" value="SHH59091.1"/>
    <property type="molecule type" value="Genomic_DNA"/>
</dbReference>
<accession>A0A1M5U853</accession>
<keyword evidence="2" id="KW-0966">Cell projection</keyword>
<reference evidence="2 3" key="1">
    <citation type="submission" date="2016-11" db="EMBL/GenBank/DDBJ databases">
        <authorList>
            <person name="Jaros S."/>
            <person name="Januszkiewicz K."/>
            <person name="Wedrychowicz H."/>
        </authorList>
    </citation>
    <scope>NUCLEOTIDE SEQUENCE [LARGE SCALE GENOMIC DNA]</scope>
    <source>
        <strain evidence="2 3">DSM 13106</strain>
    </source>
</reference>
<dbReference type="InterPro" id="IPR027417">
    <property type="entry name" value="P-loop_NTPase"/>
</dbReference>
<feature type="domain" description="AAA" evidence="1">
    <location>
        <begin position="38"/>
        <end position="176"/>
    </location>
</feature>
<organism evidence="2 3">
    <name type="scientific">Sporanaerobacter acetigenes DSM 13106</name>
    <dbReference type="NCBI Taxonomy" id="1123281"/>
    <lineage>
        <taxon>Bacteria</taxon>
        <taxon>Bacillati</taxon>
        <taxon>Bacillota</taxon>
        <taxon>Tissierellia</taxon>
        <taxon>Tissierellales</taxon>
        <taxon>Sporanaerobacteraceae</taxon>
        <taxon>Sporanaerobacter</taxon>
    </lineage>
</organism>
<name>A0A1M5U853_9FIRM</name>
<dbReference type="STRING" id="1123281.SAMN02745180_00554"/>
<dbReference type="Gene3D" id="3.40.50.300">
    <property type="entry name" value="P-loop containing nucleotide triphosphate hydrolases"/>
    <property type="match status" value="1"/>
</dbReference>
<sequence length="272" mass="30901">MNLPKILMPKLKEKGKIQKNSQYKKENQIIAVWGSPSSGKTVTSVKIAKELAARKKNVIVVFDDVFCPSIPVFFPTLEKKEQSIGKVLTSPNIDQEVILENCITPIKNNSYIAFLGYMKGENSLTYAEYTKERVVDLLILMRHLADYIVIDCSSIITESILTICSLEIADKVIRLSTADFKGISYFQSVLPLLIDQRFQLDNHLKVVSNVKDYQAQDTINSAIKGNGIYLQHIDEIERQYTEGCLFNDLNSKEGKDYERIIKEIIQEVISIE</sequence>
<proteinExistence type="predicted"/>